<feature type="domain" description="ABC transmembrane type-1" evidence="9">
    <location>
        <begin position="94"/>
        <end position="283"/>
    </location>
</feature>
<keyword evidence="5 7" id="KW-1133">Transmembrane helix</keyword>
<organism evidence="10 11">
    <name type="scientific">Leucobacter denitrificans</name>
    <dbReference type="NCBI Taxonomy" id="683042"/>
    <lineage>
        <taxon>Bacteria</taxon>
        <taxon>Bacillati</taxon>
        <taxon>Actinomycetota</taxon>
        <taxon>Actinomycetes</taxon>
        <taxon>Micrococcales</taxon>
        <taxon>Microbacteriaceae</taxon>
        <taxon>Leucobacter</taxon>
    </lineage>
</organism>
<feature type="transmembrane region" description="Helical" evidence="7">
    <location>
        <begin position="215"/>
        <end position="240"/>
    </location>
</feature>
<dbReference type="InterPro" id="IPR050366">
    <property type="entry name" value="BP-dependent_transpt_permease"/>
</dbReference>
<dbReference type="AlphaFoldDB" id="A0A7G9S493"/>
<evidence type="ECO:0000256" key="3">
    <source>
        <dbReference type="ARBA" id="ARBA00022475"/>
    </source>
</evidence>
<evidence type="ECO:0000259" key="9">
    <source>
        <dbReference type="PROSITE" id="PS50928"/>
    </source>
</evidence>
<feature type="transmembrane region" description="Helical" evidence="7">
    <location>
        <begin position="158"/>
        <end position="176"/>
    </location>
</feature>
<dbReference type="Gene3D" id="1.10.3720.10">
    <property type="entry name" value="MetI-like"/>
    <property type="match status" value="1"/>
</dbReference>
<dbReference type="PANTHER" id="PTHR43386">
    <property type="entry name" value="OLIGOPEPTIDE TRANSPORT SYSTEM PERMEASE PROTEIN APPC"/>
    <property type="match status" value="1"/>
</dbReference>
<keyword evidence="4 7" id="KW-0812">Transmembrane</keyword>
<keyword evidence="6 7" id="KW-0472">Membrane</keyword>
<keyword evidence="2 7" id="KW-0813">Transport</keyword>
<comment type="subcellular location">
    <subcellularLocation>
        <location evidence="1 7">Cell membrane</location>
        <topology evidence="1 7">Multi-pass membrane protein</topology>
    </subcellularLocation>
</comment>
<accession>A0A7G9S493</accession>
<dbReference type="PROSITE" id="PS50928">
    <property type="entry name" value="ABC_TM1"/>
    <property type="match status" value="1"/>
</dbReference>
<evidence type="ECO:0000256" key="5">
    <source>
        <dbReference type="ARBA" id="ARBA00022989"/>
    </source>
</evidence>
<evidence type="ECO:0000256" key="4">
    <source>
        <dbReference type="ARBA" id="ARBA00022692"/>
    </source>
</evidence>
<feature type="region of interest" description="Disordered" evidence="8">
    <location>
        <begin position="1"/>
        <end position="20"/>
    </location>
</feature>
<dbReference type="InterPro" id="IPR000515">
    <property type="entry name" value="MetI-like"/>
</dbReference>
<dbReference type="Proteomes" id="UP000515934">
    <property type="component" value="Chromosome"/>
</dbReference>
<evidence type="ECO:0000256" key="7">
    <source>
        <dbReference type="RuleBase" id="RU363032"/>
    </source>
</evidence>
<dbReference type="GO" id="GO:0055085">
    <property type="term" value="P:transmembrane transport"/>
    <property type="evidence" value="ECO:0007669"/>
    <property type="project" value="InterPro"/>
</dbReference>
<evidence type="ECO:0000256" key="6">
    <source>
        <dbReference type="ARBA" id="ARBA00023136"/>
    </source>
</evidence>
<evidence type="ECO:0000313" key="11">
    <source>
        <dbReference type="Proteomes" id="UP000515934"/>
    </source>
</evidence>
<protein>
    <submittedName>
        <fullName evidence="10">ABC transporter permease</fullName>
    </submittedName>
</protein>
<dbReference type="SUPFAM" id="SSF161098">
    <property type="entry name" value="MetI-like"/>
    <property type="match status" value="1"/>
</dbReference>
<evidence type="ECO:0000256" key="8">
    <source>
        <dbReference type="SAM" id="MobiDB-lite"/>
    </source>
</evidence>
<evidence type="ECO:0000256" key="1">
    <source>
        <dbReference type="ARBA" id="ARBA00004651"/>
    </source>
</evidence>
<feature type="transmembrane region" description="Helical" evidence="7">
    <location>
        <begin position="34"/>
        <end position="54"/>
    </location>
</feature>
<dbReference type="InterPro" id="IPR035906">
    <property type="entry name" value="MetI-like_sf"/>
</dbReference>
<name>A0A7G9S493_9MICO</name>
<evidence type="ECO:0000256" key="2">
    <source>
        <dbReference type="ARBA" id="ARBA00022448"/>
    </source>
</evidence>
<comment type="similarity">
    <text evidence="7">Belongs to the binding-protein-dependent transport system permease family.</text>
</comment>
<proteinExistence type="inferred from homology"/>
<dbReference type="RefSeq" id="WP_187555137.1">
    <property type="nucleotide sequence ID" value="NZ_CP060716.1"/>
</dbReference>
<feature type="transmembrane region" description="Helical" evidence="7">
    <location>
        <begin position="96"/>
        <end position="121"/>
    </location>
</feature>
<dbReference type="CDD" id="cd06261">
    <property type="entry name" value="TM_PBP2"/>
    <property type="match status" value="1"/>
</dbReference>
<keyword evidence="3" id="KW-1003">Cell membrane</keyword>
<keyword evidence="11" id="KW-1185">Reference proteome</keyword>
<sequence length="296" mass="31395">MTTSPQLKGGRARKPRGPVFKPERRGLGGLPATVWAALLVALVIVIAITAPGLLGAGDPNATDPLTSLMPPSAQHWFGTDELGRDLYSRVVYGARYSVVIGVLAVIFAVVVGGALGLLAALGGRVLDEVLSRLFDLLSAFPSILMALLFATFFGRGTINLALAVGIAIIPAFGRIIRRQALAIRDSDFVTAAVTFGETRFRIVLRHILPNVFTSVLLLAAIEVGAAILTVSGISFVGLGPERPAPEWGSLLAEGRSVAAYGWWPTVFPGLAIVVTIVSCTALGRYLQRRFERRLTA</sequence>
<dbReference type="GO" id="GO:0005886">
    <property type="term" value="C:plasma membrane"/>
    <property type="evidence" value="ECO:0007669"/>
    <property type="project" value="UniProtKB-SubCell"/>
</dbReference>
<dbReference type="KEGG" id="ldn:H9L06_10640"/>
<gene>
    <name evidence="10" type="ORF">H9L06_10640</name>
</gene>
<feature type="transmembrane region" description="Helical" evidence="7">
    <location>
        <begin position="260"/>
        <end position="283"/>
    </location>
</feature>
<dbReference type="PANTHER" id="PTHR43386:SF25">
    <property type="entry name" value="PEPTIDE ABC TRANSPORTER PERMEASE PROTEIN"/>
    <property type="match status" value="1"/>
</dbReference>
<dbReference type="EMBL" id="CP060716">
    <property type="protein sequence ID" value="QNN62668.1"/>
    <property type="molecule type" value="Genomic_DNA"/>
</dbReference>
<feature type="transmembrane region" description="Helical" evidence="7">
    <location>
        <begin position="133"/>
        <end position="152"/>
    </location>
</feature>
<reference evidence="10 11" key="1">
    <citation type="submission" date="2020-08" db="EMBL/GenBank/DDBJ databases">
        <title>Genome sequence of Leucobacter denitrificans KACC 14055T.</title>
        <authorList>
            <person name="Hyun D.-W."/>
            <person name="Bae J.-W."/>
        </authorList>
    </citation>
    <scope>NUCLEOTIDE SEQUENCE [LARGE SCALE GENOMIC DNA]</scope>
    <source>
        <strain evidence="10 11">KACC 14055</strain>
    </source>
</reference>
<dbReference type="Pfam" id="PF00528">
    <property type="entry name" value="BPD_transp_1"/>
    <property type="match status" value="1"/>
</dbReference>
<evidence type="ECO:0000313" key="10">
    <source>
        <dbReference type="EMBL" id="QNN62668.1"/>
    </source>
</evidence>